<dbReference type="EC" id="3.1.1.29" evidence="1 6"/>
<feature type="binding site" evidence="6">
    <location>
        <position position="66"/>
    </location>
    <ligand>
        <name>tRNA</name>
        <dbReference type="ChEBI" id="CHEBI:17843"/>
    </ligand>
</feature>
<dbReference type="FunFam" id="3.40.50.1470:FF:000001">
    <property type="entry name" value="Peptidyl-tRNA hydrolase"/>
    <property type="match status" value="1"/>
</dbReference>
<dbReference type="GO" id="GO:0006515">
    <property type="term" value="P:protein quality control for misfolded or incompletely synthesized proteins"/>
    <property type="evidence" value="ECO:0007669"/>
    <property type="project" value="UniProtKB-UniRule"/>
</dbReference>
<dbReference type="CDD" id="cd00462">
    <property type="entry name" value="PTH"/>
    <property type="match status" value="1"/>
</dbReference>
<dbReference type="GO" id="GO:0000049">
    <property type="term" value="F:tRNA binding"/>
    <property type="evidence" value="ECO:0007669"/>
    <property type="project" value="UniProtKB-UniRule"/>
</dbReference>
<dbReference type="AlphaFoldDB" id="A0A4R8M2Z2"/>
<proteinExistence type="inferred from homology"/>
<dbReference type="NCBIfam" id="TIGR00447">
    <property type="entry name" value="pth"/>
    <property type="match status" value="1"/>
</dbReference>
<evidence type="ECO:0000256" key="4">
    <source>
        <dbReference type="ARBA" id="ARBA00022884"/>
    </source>
</evidence>
<comment type="function">
    <text evidence="6">Hydrolyzes ribosome-free peptidyl-tRNAs (with 1 or more amino acids incorporated), which drop off the ribosome during protein synthesis, or as a result of ribosome stalling.</text>
</comment>
<feature type="binding site" evidence="6">
    <location>
        <position position="64"/>
    </location>
    <ligand>
        <name>tRNA</name>
        <dbReference type="ChEBI" id="CHEBI:17843"/>
    </ligand>
</feature>
<comment type="subunit">
    <text evidence="6">Monomer.</text>
</comment>
<accession>A0A4R8M2Z2</accession>
<keyword evidence="4 6" id="KW-0694">RNA-binding</keyword>
<feature type="active site" description="Proton acceptor" evidence="6">
    <location>
        <position position="19"/>
    </location>
</feature>
<feature type="binding site" evidence="6">
    <location>
        <position position="14"/>
    </location>
    <ligand>
        <name>tRNA</name>
        <dbReference type="ChEBI" id="CHEBI:17843"/>
    </ligand>
</feature>
<protein>
    <recommendedName>
        <fullName evidence="5 6">Peptidyl-tRNA hydrolase</fullName>
        <shortName evidence="6">Pth</shortName>
        <ecNumber evidence="1 6">3.1.1.29</ecNumber>
    </recommendedName>
</protein>
<keyword evidence="6" id="KW-0963">Cytoplasm</keyword>
<comment type="catalytic activity">
    <reaction evidence="6">
        <text>an N-acyl-L-alpha-aminoacyl-tRNA + H2O = an N-acyl-L-amino acid + a tRNA + H(+)</text>
        <dbReference type="Rhea" id="RHEA:54448"/>
        <dbReference type="Rhea" id="RHEA-COMP:10123"/>
        <dbReference type="Rhea" id="RHEA-COMP:13883"/>
        <dbReference type="ChEBI" id="CHEBI:15377"/>
        <dbReference type="ChEBI" id="CHEBI:15378"/>
        <dbReference type="ChEBI" id="CHEBI:59874"/>
        <dbReference type="ChEBI" id="CHEBI:78442"/>
        <dbReference type="ChEBI" id="CHEBI:138191"/>
        <dbReference type="EC" id="3.1.1.29"/>
    </reaction>
</comment>
<dbReference type="PANTHER" id="PTHR17224">
    <property type="entry name" value="PEPTIDYL-TRNA HYDROLASE"/>
    <property type="match status" value="1"/>
</dbReference>
<feature type="site" description="Stabilizes the basic form of H active site to accept a proton" evidence="6">
    <location>
        <position position="92"/>
    </location>
</feature>
<dbReference type="HAMAP" id="MF_00083">
    <property type="entry name" value="Pept_tRNA_hydro_bact"/>
    <property type="match status" value="1"/>
</dbReference>
<dbReference type="InterPro" id="IPR036416">
    <property type="entry name" value="Pept_tRNA_hydro_sf"/>
</dbReference>
<dbReference type="InterPro" id="IPR001328">
    <property type="entry name" value="Pept_tRNA_hydro"/>
</dbReference>
<name>A0A4R8M2Z2_9BACT</name>
<evidence type="ECO:0000256" key="3">
    <source>
        <dbReference type="ARBA" id="ARBA00022801"/>
    </source>
</evidence>
<sequence length="188" mass="20428">MKIIAGLGNPGPEYVFSRHNAGWLVVDHLVNRYSCGSPRMQFSSMAWTHFRNGEKLLLLKPLTYMNLSGRAVREAADYFSLSWEDDVLVVYDDVALPYGKLRLRKKGSAGGHKGMLSVLGTAGTLEVCRLRVGVGAAPGENIVSWVLGAFSGNERSELPGLLDRAADAVELWCTEGADKAMNTINATV</sequence>
<dbReference type="SUPFAM" id="SSF53178">
    <property type="entry name" value="Peptidyl-tRNA hydrolase-like"/>
    <property type="match status" value="1"/>
</dbReference>
<comment type="similarity">
    <text evidence="6">Belongs to the PTH family.</text>
</comment>
<feature type="site" description="Discriminates between blocked and unblocked aminoacyl-tRNA" evidence="6">
    <location>
        <position position="9"/>
    </location>
</feature>
<evidence type="ECO:0000313" key="8">
    <source>
        <dbReference type="Proteomes" id="UP000295066"/>
    </source>
</evidence>
<dbReference type="EMBL" id="SORI01000014">
    <property type="protein sequence ID" value="TDY58328.1"/>
    <property type="molecule type" value="Genomic_DNA"/>
</dbReference>
<gene>
    <name evidence="6" type="primary">pth</name>
    <name evidence="7" type="ORF">C8D99_11419</name>
</gene>
<dbReference type="GO" id="GO:0005737">
    <property type="term" value="C:cytoplasm"/>
    <property type="evidence" value="ECO:0007669"/>
    <property type="project" value="UniProtKB-SubCell"/>
</dbReference>
<evidence type="ECO:0000256" key="2">
    <source>
        <dbReference type="ARBA" id="ARBA00022555"/>
    </source>
</evidence>
<reference evidence="7 8" key="1">
    <citation type="submission" date="2019-03" db="EMBL/GenBank/DDBJ databases">
        <title>Genomic Encyclopedia of Type Strains, Phase IV (KMG-IV): sequencing the most valuable type-strain genomes for metagenomic binning, comparative biology and taxonomic classification.</title>
        <authorList>
            <person name="Goeker M."/>
        </authorList>
    </citation>
    <scope>NUCLEOTIDE SEQUENCE [LARGE SCALE GENOMIC DNA]</scope>
    <source>
        <strain evidence="7 8">DSM 25964</strain>
    </source>
</reference>
<dbReference type="RefSeq" id="WP_133958051.1">
    <property type="nucleotide sequence ID" value="NZ_SORI01000014.1"/>
</dbReference>
<evidence type="ECO:0000256" key="5">
    <source>
        <dbReference type="ARBA" id="ARBA00050038"/>
    </source>
</evidence>
<dbReference type="GO" id="GO:0072344">
    <property type="term" value="P:rescue of stalled ribosome"/>
    <property type="evidence" value="ECO:0007669"/>
    <property type="project" value="UniProtKB-UniRule"/>
</dbReference>
<keyword evidence="2 6" id="KW-0820">tRNA-binding</keyword>
<comment type="subcellular location">
    <subcellularLocation>
        <location evidence="6">Cytoplasm</location>
    </subcellularLocation>
</comment>
<dbReference type="OrthoDB" id="9800507at2"/>
<comment type="function">
    <text evidence="6">Catalyzes the release of premature peptidyl moieties from peptidyl-tRNA molecules trapped in stalled 50S ribosomal subunits, and thus maintains levels of free tRNAs and 50S ribosomes.</text>
</comment>
<evidence type="ECO:0000256" key="6">
    <source>
        <dbReference type="HAMAP-Rule" id="MF_00083"/>
    </source>
</evidence>
<evidence type="ECO:0000256" key="1">
    <source>
        <dbReference type="ARBA" id="ARBA00013260"/>
    </source>
</evidence>
<dbReference type="GO" id="GO:0004045">
    <property type="term" value="F:peptidyl-tRNA hydrolase activity"/>
    <property type="evidence" value="ECO:0007669"/>
    <property type="project" value="UniProtKB-UniRule"/>
</dbReference>
<evidence type="ECO:0000313" key="7">
    <source>
        <dbReference type="EMBL" id="TDY58328.1"/>
    </source>
</evidence>
<comment type="caution">
    <text evidence="6">Lacks conserved residue(s) required for the propagation of feature annotation.</text>
</comment>
<keyword evidence="8" id="KW-1185">Reference proteome</keyword>
<organism evidence="7 8">
    <name type="scientific">Aminivibrio pyruvatiphilus</name>
    <dbReference type="NCBI Taxonomy" id="1005740"/>
    <lineage>
        <taxon>Bacteria</taxon>
        <taxon>Thermotogati</taxon>
        <taxon>Synergistota</taxon>
        <taxon>Synergistia</taxon>
        <taxon>Synergistales</taxon>
        <taxon>Aminobacteriaceae</taxon>
        <taxon>Aminivibrio</taxon>
    </lineage>
</organism>
<dbReference type="Gene3D" id="3.40.50.1470">
    <property type="entry name" value="Peptidyl-tRNA hydrolase"/>
    <property type="match status" value="1"/>
</dbReference>
<keyword evidence="3 6" id="KW-0378">Hydrolase</keyword>
<comment type="caution">
    <text evidence="7">The sequence shown here is derived from an EMBL/GenBank/DDBJ whole genome shotgun (WGS) entry which is preliminary data.</text>
</comment>
<dbReference type="PANTHER" id="PTHR17224:SF1">
    <property type="entry name" value="PEPTIDYL-TRNA HYDROLASE"/>
    <property type="match status" value="1"/>
</dbReference>
<dbReference type="Proteomes" id="UP000295066">
    <property type="component" value="Unassembled WGS sequence"/>
</dbReference>
<dbReference type="Pfam" id="PF01195">
    <property type="entry name" value="Pept_tRNA_hydro"/>
    <property type="match status" value="1"/>
</dbReference>